<evidence type="ECO:0000313" key="5">
    <source>
        <dbReference type="Proteomes" id="UP000494106"/>
    </source>
</evidence>
<dbReference type="Proteomes" id="UP000494106">
    <property type="component" value="Unassembled WGS sequence"/>
</dbReference>
<feature type="region of interest" description="Disordered" evidence="2">
    <location>
        <begin position="1"/>
        <end position="67"/>
    </location>
</feature>
<dbReference type="PROSITE" id="PS51031">
    <property type="entry name" value="BESS"/>
    <property type="match status" value="1"/>
</dbReference>
<accession>A0A8S1BXJ7</accession>
<evidence type="ECO:0000259" key="3">
    <source>
        <dbReference type="PROSITE" id="PS51031"/>
    </source>
</evidence>
<evidence type="ECO:0000313" key="4">
    <source>
        <dbReference type="EMBL" id="CAB3262210.1"/>
    </source>
</evidence>
<sequence length="191" mass="21572">MSRRDLKSSVPDTYEISDGEDSANTSTCSDYLPPSASSGQSLKPSGGLTPKKIFKSPKKKIKRRQPDEIDTRLLQIEEENLKCFQESANDPDAQFLMSLLPFLKDIPKHRKLMVRAKLQQVLIDEQNAISSAVLFDSSSDSTQYSVDFSMPQKNSSQGQMQQSLNILHSATRRIVRWCSHSLYHAIQSKHK</sequence>
<protein>
    <recommendedName>
        <fullName evidence="3">BESS domain-containing protein</fullName>
    </recommendedName>
</protein>
<dbReference type="OrthoDB" id="6487365at2759"/>
<evidence type="ECO:0000256" key="1">
    <source>
        <dbReference type="PROSITE-ProRule" id="PRU00371"/>
    </source>
</evidence>
<dbReference type="GO" id="GO:0003677">
    <property type="term" value="F:DNA binding"/>
    <property type="evidence" value="ECO:0007669"/>
    <property type="project" value="InterPro"/>
</dbReference>
<gene>
    <name evidence="4" type="ORF">APLA_LOCUS18260</name>
</gene>
<name>A0A8S1BXJ7_ARCPL</name>
<organism evidence="4 5">
    <name type="scientific">Arctia plantaginis</name>
    <name type="common">Wood tiger moth</name>
    <name type="synonym">Phalaena plantaginis</name>
    <dbReference type="NCBI Taxonomy" id="874455"/>
    <lineage>
        <taxon>Eukaryota</taxon>
        <taxon>Metazoa</taxon>
        <taxon>Ecdysozoa</taxon>
        <taxon>Arthropoda</taxon>
        <taxon>Hexapoda</taxon>
        <taxon>Insecta</taxon>
        <taxon>Pterygota</taxon>
        <taxon>Neoptera</taxon>
        <taxon>Endopterygota</taxon>
        <taxon>Lepidoptera</taxon>
        <taxon>Glossata</taxon>
        <taxon>Ditrysia</taxon>
        <taxon>Noctuoidea</taxon>
        <taxon>Erebidae</taxon>
        <taxon>Arctiinae</taxon>
        <taxon>Arctia</taxon>
    </lineage>
</organism>
<feature type="domain" description="BESS" evidence="3">
    <location>
        <begin position="89"/>
        <end position="128"/>
    </location>
</feature>
<feature type="compositionally biased region" description="Basic residues" evidence="2">
    <location>
        <begin position="52"/>
        <end position="63"/>
    </location>
</feature>
<reference evidence="4 5" key="1">
    <citation type="submission" date="2020-04" db="EMBL/GenBank/DDBJ databases">
        <authorList>
            <person name="Wallbank WR R."/>
            <person name="Pardo Diaz C."/>
            <person name="Kozak K."/>
            <person name="Martin S."/>
            <person name="Jiggins C."/>
            <person name="Moest M."/>
            <person name="Warren A I."/>
            <person name="Byers J.R.P. K."/>
            <person name="Montejo-Kovacevich G."/>
            <person name="Yen C E."/>
        </authorList>
    </citation>
    <scope>NUCLEOTIDE SEQUENCE [LARGE SCALE GENOMIC DNA]</scope>
</reference>
<dbReference type="GO" id="GO:0005634">
    <property type="term" value="C:nucleus"/>
    <property type="evidence" value="ECO:0007669"/>
    <property type="project" value="UniProtKB-SubCell"/>
</dbReference>
<dbReference type="AlphaFoldDB" id="A0A8S1BXJ7"/>
<comment type="subcellular location">
    <subcellularLocation>
        <location evidence="1">Nucleus</location>
    </subcellularLocation>
</comment>
<proteinExistence type="predicted"/>
<keyword evidence="1" id="KW-0539">Nucleus</keyword>
<dbReference type="InterPro" id="IPR004210">
    <property type="entry name" value="BESS_motif"/>
</dbReference>
<dbReference type="Pfam" id="PF02944">
    <property type="entry name" value="BESS"/>
    <property type="match status" value="1"/>
</dbReference>
<comment type="caution">
    <text evidence="4">The sequence shown here is derived from an EMBL/GenBank/DDBJ whole genome shotgun (WGS) entry which is preliminary data.</text>
</comment>
<keyword evidence="5" id="KW-1185">Reference proteome</keyword>
<evidence type="ECO:0000256" key="2">
    <source>
        <dbReference type="SAM" id="MobiDB-lite"/>
    </source>
</evidence>
<feature type="compositionally biased region" description="Polar residues" evidence="2">
    <location>
        <begin position="22"/>
        <end position="43"/>
    </location>
</feature>
<dbReference type="EMBL" id="CADEBC010000887">
    <property type="protein sequence ID" value="CAB3262210.1"/>
    <property type="molecule type" value="Genomic_DNA"/>
</dbReference>